<feature type="compositionally biased region" description="Basic and acidic residues" evidence="1">
    <location>
        <begin position="648"/>
        <end position="658"/>
    </location>
</feature>
<dbReference type="EMBL" id="JANTZM010000007">
    <property type="protein sequence ID" value="MCS4157694.1"/>
    <property type="molecule type" value="Genomic_DNA"/>
</dbReference>
<dbReference type="RefSeq" id="WP_259258210.1">
    <property type="nucleotide sequence ID" value="NZ_JANTZM010000007.1"/>
</dbReference>
<dbReference type="AlphaFoldDB" id="A0AAW5P7I5"/>
<reference evidence="2" key="1">
    <citation type="submission" date="2022-08" db="EMBL/GenBank/DDBJ databases">
        <title>Genomic Encyclopedia of Type Strains, Phase V (KMG-V): Genome sequencing to study the core and pangenomes of soil and plant-associated prokaryotes.</title>
        <authorList>
            <person name="Whitman W."/>
        </authorList>
    </citation>
    <scope>NUCLEOTIDE SEQUENCE</scope>
    <source>
        <strain evidence="2">SP3002</strain>
    </source>
</reference>
<dbReference type="InterPro" id="IPR036086">
    <property type="entry name" value="ParB/Sulfiredoxin_sf"/>
</dbReference>
<evidence type="ECO:0000256" key="1">
    <source>
        <dbReference type="SAM" id="MobiDB-lite"/>
    </source>
</evidence>
<evidence type="ECO:0000313" key="3">
    <source>
        <dbReference type="Proteomes" id="UP001155110"/>
    </source>
</evidence>
<accession>A0AAW5P7I5</accession>
<feature type="region of interest" description="Disordered" evidence="1">
    <location>
        <begin position="198"/>
        <end position="228"/>
    </location>
</feature>
<evidence type="ECO:0000313" key="2">
    <source>
        <dbReference type="EMBL" id="MCS4157694.1"/>
    </source>
</evidence>
<protein>
    <recommendedName>
        <fullName evidence="4">ParB/Sulfiredoxin domain-containing protein</fullName>
    </recommendedName>
</protein>
<gene>
    <name evidence="2" type="ORF">GGP99_001658</name>
</gene>
<feature type="compositionally biased region" description="Acidic residues" evidence="1">
    <location>
        <begin position="1117"/>
        <end position="1142"/>
    </location>
</feature>
<dbReference type="SUPFAM" id="SSF110849">
    <property type="entry name" value="ParB/Sulfiredoxin"/>
    <property type="match status" value="1"/>
</dbReference>
<comment type="caution">
    <text evidence="2">The sequence shown here is derived from an EMBL/GenBank/DDBJ whole genome shotgun (WGS) entry which is preliminary data.</text>
</comment>
<feature type="compositionally biased region" description="Basic and acidic residues" evidence="1">
    <location>
        <begin position="586"/>
        <end position="608"/>
    </location>
</feature>
<proteinExistence type="predicted"/>
<organism evidence="2 3">
    <name type="scientific">Salinibacter ruber</name>
    <dbReference type="NCBI Taxonomy" id="146919"/>
    <lineage>
        <taxon>Bacteria</taxon>
        <taxon>Pseudomonadati</taxon>
        <taxon>Rhodothermota</taxon>
        <taxon>Rhodothermia</taxon>
        <taxon>Rhodothermales</taxon>
        <taxon>Salinibacteraceae</taxon>
        <taxon>Salinibacter</taxon>
    </lineage>
</organism>
<feature type="region of interest" description="Disordered" evidence="1">
    <location>
        <begin position="950"/>
        <end position="1059"/>
    </location>
</feature>
<feature type="region of interest" description="Disordered" evidence="1">
    <location>
        <begin position="1096"/>
        <end position="1175"/>
    </location>
</feature>
<feature type="region of interest" description="Disordered" evidence="1">
    <location>
        <begin position="586"/>
        <end position="620"/>
    </location>
</feature>
<feature type="region of interest" description="Disordered" evidence="1">
    <location>
        <begin position="1"/>
        <end position="31"/>
    </location>
</feature>
<sequence length="1175" mass="124223">MDRPTLLKSSGGPGSGKSRDSTAPIERLDKSPLVTLHRRKKIMNHRSPEQTEKDLSLGKIDYGAQGTYDVEKLGWMLSNVEEWEEDPVQVVRIEGDHHLMDGHHRVLAADRLGMDSVKADVYVMGEDEVRRVTGQKEGSAKTYLADEAIGIGAGAGLGYGTDTFDYIADSKGGQVAMGATLGAGAGASLGPQVRKLIGKTEPSGPTLRDVAPPGVGKEASQKGYHTRAEARDMGEVEASTGAELPGAMGGGLAGGAAGAGLTRAVPRRYEPVAAAIGIPALAVAGGYSGAGLGRQIEGPSEQIVTGTEEVQREDGSTAYRPVFGAKEASFSKGKEKTAFDSYSESVSAEDPTKARMISTWSRRGPDFVKERAEYMDEQASATPTYEYGFGEPHKYTPPNQTASSVSEMKGGVDEAPRRNIRSGNMTGYVPLTAHEDSDRLVAEHKNEQITEPIRDALPLVGLAGGLVLGGAGGARAVRKIDMNPAEGMIGGGLAGSLGGILGGSEARLNMDTIEYYSPENVSAEEFVEEKTGSTSPPIIAQRKYYSHLNDKMVTVEGVGDNTVELSTDDASWTERPDAVREKIREGDWEKTDQKPVDVHKEASSERRPLVSGMPADSAVTMRPDGTYVQRQIGGGVKASRPASPELDASAKELAQKRTENRRRRRRKEQAKSLNGALGALSGGAVSGAGAAGLASKLDLKPGAASPLILGGAALGGYGAYQGARHLSDELTEDPEPTQSLNDEVRNQALEEMPPGSGPQTKRASMGKSAVPLAAVGGGLAGGAAGTGLNYAKQRGEIRSGRQERIDPYRLARSGAVGGALGAAGPAAIRGGRELAGRARDLGRQAKRTMDEADQAFRDMQSAAEDLGNVRRNVDEGTSRADEFMDRMEGVADEISDTNQSFDELAQKAKDNRFFGLFSKESAAASAQRKEASKKKVADAFVQFANKTDAPSPSKFENFLQDVDGVPNPTVRARPEKLNGPDMNGDNVVFAGNGDGPEMWEVATDEGRRLVPGIKSGGDELEVPNKMPGVADTTDANAVSEVSPVDLSRAESTGGTDTEFRVPLSGQARASQMSDAIIGAGLTGAAGYGGYSYVNRSGGQQPAQKRKYADQNGTITTAEDEPSLFEEGFDFDMPDPEMPEEMEMGSPDVQSTPDMQDIDPETMDHDQGDTDVDMTE</sequence>
<feature type="compositionally biased region" description="Basic residues" evidence="1">
    <location>
        <begin position="659"/>
        <end position="668"/>
    </location>
</feature>
<dbReference type="Proteomes" id="UP001155110">
    <property type="component" value="Unassembled WGS sequence"/>
</dbReference>
<evidence type="ECO:0008006" key="4">
    <source>
        <dbReference type="Google" id="ProtNLM"/>
    </source>
</evidence>
<feature type="region of interest" description="Disordered" evidence="1">
    <location>
        <begin position="634"/>
        <end position="674"/>
    </location>
</feature>
<name>A0AAW5P7I5_9BACT</name>